<feature type="compositionally biased region" description="Basic and acidic residues" evidence="3">
    <location>
        <begin position="646"/>
        <end position="655"/>
    </location>
</feature>
<dbReference type="SUPFAM" id="SSF49785">
    <property type="entry name" value="Galactose-binding domain-like"/>
    <property type="match status" value="1"/>
</dbReference>
<keyword evidence="7" id="KW-1185">Reference proteome</keyword>
<evidence type="ECO:0000256" key="5">
    <source>
        <dbReference type="SAM" id="SignalP"/>
    </source>
</evidence>
<dbReference type="Proteomes" id="UP000694844">
    <property type="component" value="Chromosome 9"/>
</dbReference>
<feature type="region of interest" description="Disordered" evidence="3">
    <location>
        <begin position="645"/>
        <end position="699"/>
    </location>
</feature>
<feature type="transmembrane region" description="Helical" evidence="4">
    <location>
        <begin position="614"/>
        <end position="638"/>
    </location>
</feature>
<evidence type="ECO:0000313" key="8">
    <source>
        <dbReference type="RefSeq" id="XP_022306150.1"/>
    </source>
</evidence>
<evidence type="ECO:0000256" key="3">
    <source>
        <dbReference type="SAM" id="MobiDB-lite"/>
    </source>
</evidence>
<keyword evidence="4" id="KW-1133">Transmembrane helix</keyword>
<dbReference type="GO" id="GO:0005044">
    <property type="term" value="F:scavenger receptor activity"/>
    <property type="evidence" value="ECO:0007669"/>
    <property type="project" value="InterPro"/>
</dbReference>
<dbReference type="InterPro" id="IPR008979">
    <property type="entry name" value="Galactose-bd-like_sf"/>
</dbReference>
<dbReference type="InterPro" id="IPR042635">
    <property type="entry name" value="MEGF10/SREC1/2-like"/>
</dbReference>
<keyword evidence="1" id="KW-0245">EGF-like domain</keyword>
<dbReference type="PANTHER" id="PTHR24043:SF8">
    <property type="entry name" value="EGF-LIKE DOMAIN-CONTAINING PROTEIN"/>
    <property type="match status" value="1"/>
</dbReference>
<dbReference type="AlphaFoldDB" id="A0A8B8BS80"/>
<dbReference type="KEGG" id="cvn:111112709"/>
<dbReference type="GeneID" id="111112709"/>
<keyword evidence="4" id="KW-0812">Transmembrane</keyword>
<feature type="chain" id="PRO_5034296438" evidence="5">
    <location>
        <begin position="18"/>
        <end position="699"/>
    </location>
</feature>
<comment type="caution">
    <text evidence="2">Lacks conserved residue(s) required for the propagation of feature annotation.</text>
</comment>
<evidence type="ECO:0000256" key="2">
    <source>
        <dbReference type="PROSITE-ProRule" id="PRU00206"/>
    </source>
</evidence>
<evidence type="ECO:0000256" key="4">
    <source>
        <dbReference type="SAM" id="Phobius"/>
    </source>
</evidence>
<sequence>MWSAFCALLLAITGTSGFVNLAHTLAQGLQGTANMSQSPQNSAWSAGKAVDGNTDQELLTTCAVMDYSKNYNSVWWKVRLSRRFNVAYLEVYFRNSSISRATGYYFYSYDSTEVFDPNSPNPNNLIYHHDPMSGCPASVQNITVNRLAQEIVFINKRPPGYNSTCVGDSLEKTTVEICEVKVMGCDTNRYNSCNQTCDSKCKNRNCDVFNGSCIYGCTDPDALTVYCIDCQDGQYISNRQCIPCQGHCKIGAHCNKSTGLCDYGCENHWTGDFCNSCPPGYYGNDCHTQCGKCAGNDVCDNKSGDCPRGCRENWQEPRCYDCMDGFFDYARDCAGKCGHCKNNNICTKDAGYCPNGCKSNFLAPMCQVCKPGFYNRTSNCTNRCGQCRDYTACDSESGRCPGGCKPHFKDPVCQVCRDGFYNSRCTSQCGKCVNDAPCDKVTGECRNGCQQHFEPPLCQVCEDGFYNSRCSSVCGKCLNNEPCDKVTGECRNGCQLHFNPPLCQDCSDGYYGNNCLTACGNCLHEKGCDPINGTCYHGCKKHFSDPKCIVCEDGFYNSRCNSKCGKCVNNEPCDKVTGECRNGCQLDLEPPLCQDDINPDLQGNTMINKDGRSFSWSLVVIGILAILLAVSIAFNVFLKRQMPSVQHDEQSTERKSKSRGQKPSQNYDNLTVLKESHQYASMNSETNNSQYEELPERIV</sequence>
<accession>A0A8B8BS80</accession>
<keyword evidence="4" id="KW-0472">Membrane</keyword>
<dbReference type="InterPro" id="IPR001368">
    <property type="entry name" value="TNFR/NGFR_Cys_rich_reg"/>
</dbReference>
<reference evidence="8" key="1">
    <citation type="submission" date="2025-08" db="UniProtKB">
        <authorList>
            <consortium name="RefSeq"/>
        </authorList>
    </citation>
    <scope>IDENTIFICATION</scope>
    <source>
        <tissue evidence="8">Whole sample</tissue>
    </source>
</reference>
<feature type="compositionally biased region" description="Polar residues" evidence="3">
    <location>
        <begin position="678"/>
        <end position="691"/>
    </location>
</feature>
<feature type="domain" description="TNFR-Cys" evidence="6">
    <location>
        <begin position="368"/>
        <end position="413"/>
    </location>
</feature>
<dbReference type="Gene3D" id="2.60.120.260">
    <property type="entry name" value="Galactose-binding domain-like"/>
    <property type="match status" value="1"/>
</dbReference>
<dbReference type="InterPro" id="IPR000742">
    <property type="entry name" value="EGF"/>
</dbReference>
<name>A0A8B8BS80_CRAVI</name>
<dbReference type="PANTHER" id="PTHR24043">
    <property type="entry name" value="SCAVENGER RECEPTOR CLASS F"/>
    <property type="match status" value="1"/>
</dbReference>
<dbReference type="PROSITE" id="PS50050">
    <property type="entry name" value="TNFR_NGFR_2"/>
    <property type="match status" value="1"/>
</dbReference>
<feature type="repeat" description="TNFR-Cys" evidence="2">
    <location>
        <begin position="368"/>
        <end position="413"/>
    </location>
</feature>
<gene>
    <name evidence="8" type="primary">LOC111112709</name>
</gene>
<feature type="signal peptide" evidence="5">
    <location>
        <begin position="1"/>
        <end position="17"/>
    </location>
</feature>
<dbReference type="Pfam" id="PF00053">
    <property type="entry name" value="EGF_laminin"/>
    <property type="match status" value="1"/>
</dbReference>
<dbReference type="RefSeq" id="XP_022306150.1">
    <property type="nucleotide sequence ID" value="XM_022450442.1"/>
</dbReference>
<keyword evidence="2" id="KW-1015">Disulfide bond</keyword>
<keyword evidence="5" id="KW-0732">Signal</keyword>
<organism evidence="7 8">
    <name type="scientific">Crassostrea virginica</name>
    <name type="common">Eastern oyster</name>
    <dbReference type="NCBI Taxonomy" id="6565"/>
    <lineage>
        <taxon>Eukaryota</taxon>
        <taxon>Metazoa</taxon>
        <taxon>Spiralia</taxon>
        <taxon>Lophotrochozoa</taxon>
        <taxon>Mollusca</taxon>
        <taxon>Bivalvia</taxon>
        <taxon>Autobranchia</taxon>
        <taxon>Pteriomorphia</taxon>
        <taxon>Ostreida</taxon>
        <taxon>Ostreoidea</taxon>
        <taxon>Ostreidae</taxon>
        <taxon>Crassostrea</taxon>
    </lineage>
</organism>
<evidence type="ECO:0000256" key="1">
    <source>
        <dbReference type="ARBA" id="ARBA00022536"/>
    </source>
</evidence>
<dbReference type="Gene3D" id="2.170.300.10">
    <property type="entry name" value="Tie2 ligand-binding domain superfamily"/>
    <property type="match status" value="3"/>
</dbReference>
<dbReference type="OrthoDB" id="10252017at2759"/>
<protein>
    <submittedName>
        <fullName evidence="8">Multiple epidermal growth factor-like domains protein 10</fullName>
    </submittedName>
</protein>
<proteinExistence type="predicted"/>
<dbReference type="SMART" id="SM00181">
    <property type="entry name" value="EGF"/>
    <property type="match status" value="8"/>
</dbReference>
<dbReference type="InterPro" id="IPR002049">
    <property type="entry name" value="LE_dom"/>
</dbReference>
<evidence type="ECO:0000259" key="6">
    <source>
        <dbReference type="PROSITE" id="PS50050"/>
    </source>
</evidence>
<evidence type="ECO:0000313" key="7">
    <source>
        <dbReference type="Proteomes" id="UP000694844"/>
    </source>
</evidence>
<feature type="disulfide bond" evidence="2">
    <location>
        <begin position="369"/>
        <end position="384"/>
    </location>
</feature>